<feature type="domain" description="GAF" evidence="15">
    <location>
        <begin position="230"/>
        <end position="347"/>
    </location>
</feature>
<dbReference type="RefSeq" id="WP_072908557.1">
    <property type="nucleotide sequence ID" value="NZ_FQZT01000006.1"/>
</dbReference>
<dbReference type="Pfam" id="PF06580">
    <property type="entry name" value="His_kinase"/>
    <property type="match status" value="1"/>
</dbReference>
<keyword evidence="10" id="KW-0067">ATP-binding</keyword>
<feature type="domain" description="Signal transduction histidine kinase internal region" evidence="16">
    <location>
        <begin position="366"/>
        <end position="444"/>
    </location>
</feature>
<dbReference type="InterPro" id="IPR010559">
    <property type="entry name" value="Sig_transdc_His_kin_internal"/>
</dbReference>
<evidence type="ECO:0000256" key="14">
    <source>
        <dbReference type="SAM" id="Phobius"/>
    </source>
</evidence>
<keyword evidence="19" id="KW-1185">Reference proteome</keyword>
<keyword evidence="6" id="KW-0808">Transferase</keyword>
<dbReference type="Pfam" id="PF01590">
    <property type="entry name" value="GAF"/>
    <property type="match status" value="1"/>
</dbReference>
<comment type="catalytic activity">
    <reaction evidence="1">
        <text>ATP + protein L-histidine = ADP + protein N-phospho-L-histidine.</text>
        <dbReference type="EC" id="2.7.13.3"/>
    </reaction>
</comment>
<evidence type="ECO:0000256" key="5">
    <source>
        <dbReference type="ARBA" id="ARBA00022553"/>
    </source>
</evidence>
<feature type="transmembrane region" description="Helical" evidence="14">
    <location>
        <begin position="104"/>
        <end position="127"/>
    </location>
</feature>
<comment type="subcellular location">
    <subcellularLocation>
        <location evidence="2">Cell membrane</location>
        <topology evidence="2">Multi-pass membrane protein</topology>
    </subcellularLocation>
</comment>
<evidence type="ECO:0000259" key="16">
    <source>
        <dbReference type="Pfam" id="PF06580"/>
    </source>
</evidence>
<dbReference type="Gene3D" id="3.30.450.40">
    <property type="match status" value="1"/>
</dbReference>
<dbReference type="SUPFAM" id="SSF55781">
    <property type="entry name" value="GAF domain-like"/>
    <property type="match status" value="1"/>
</dbReference>
<dbReference type="PANTHER" id="PTHR34220">
    <property type="entry name" value="SENSOR HISTIDINE KINASE YPDA"/>
    <property type="match status" value="1"/>
</dbReference>
<evidence type="ECO:0000256" key="7">
    <source>
        <dbReference type="ARBA" id="ARBA00022692"/>
    </source>
</evidence>
<dbReference type="GO" id="GO:0000155">
    <property type="term" value="F:phosphorelay sensor kinase activity"/>
    <property type="evidence" value="ECO:0007669"/>
    <property type="project" value="InterPro"/>
</dbReference>
<dbReference type="Gene3D" id="3.30.565.10">
    <property type="entry name" value="Histidine kinase-like ATPase, C-terminal domain"/>
    <property type="match status" value="1"/>
</dbReference>
<evidence type="ECO:0000313" key="19">
    <source>
        <dbReference type="Proteomes" id="UP000184171"/>
    </source>
</evidence>
<keyword evidence="9 18" id="KW-0418">Kinase</keyword>
<dbReference type="InterPro" id="IPR011620">
    <property type="entry name" value="Sig_transdc_His_kinase_LytS_TM"/>
</dbReference>
<evidence type="ECO:0000256" key="3">
    <source>
        <dbReference type="ARBA" id="ARBA00012438"/>
    </source>
</evidence>
<dbReference type="EC" id="2.7.13.3" evidence="3"/>
<evidence type="ECO:0000256" key="12">
    <source>
        <dbReference type="ARBA" id="ARBA00023012"/>
    </source>
</evidence>
<evidence type="ECO:0000256" key="2">
    <source>
        <dbReference type="ARBA" id="ARBA00004651"/>
    </source>
</evidence>
<dbReference type="EMBL" id="FQZT01000006">
    <property type="protein sequence ID" value="SHJ30948.1"/>
    <property type="molecule type" value="Genomic_DNA"/>
</dbReference>
<sequence length="559" mass="61009">MDLTISLLRQLSVFLVIAYLFSKSPAFKPLTEKNLQPKSKLLLFAIFTGFSVLGIYTELPVEGAIANTGAIGAVLAGLIGGPVLGSAVGGTAALHLFILKGNSALVYVVSTGVAGLFGGLANIYLLRQNKPDQVFSPKAAFLATFGAEALQMLIILMMKNPFSEAWALVKVIALPMMIANPIGSALFMSMMRDQKSMFDKVGALFSAKAFNIADRSLGILSKGFNAESAKQLAEIIYDETGVGAVSISDGKKILAYIGIGDDHHLPGLDIVSPQTLEAVRDNKVIFADGVHEHFQCAISDSCQLGSALIVPLRVENEVVGTIKLYEPKNKLFLNLNKTLGEGIAKLLGEQLLRDRYRTQRNLLVKSELKLIQAQVNPHFLFNALNTIIAIVRNDPEQARSLLRHLSNFFRKNLKRSGDLSSLEEELDHVNSYLVIERARFGDRLQVIEEIDPELLQIKIPTFTLQPIVENAVKHGISNLLDAGVIKISAGHSRDRAIIAVEDNAGCFCDKLDGDGLGMNIVDKRIKNLYGNQYGIQTECVPDQVTRVALVLPFEERESK</sequence>
<dbReference type="Pfam" id="PF07694">
    <property type="entry name" value="5TM-5TMR_LYT"/>
    <property type="match status" value="1"/>
</dbReference>
<name>A0A1M6I9B9_MALRU</name>
<keyword evidence="4" id="KW-1003">Cell membrane</keyword>
<dbReference type="Gene3D" id="1.10.1760.20">
    <property type="match status" value="1"/>
</dbReference>
<dbReference type="GO" id="GO:0005524">
    <property type="term" value="F:ATP binding"/>
    <property type="evidence" value="ECO:0007669"/>
    <property type="project" value="UniProtKB-KW"/>
</dbReference>
<evidence type="ECO:0000259" key="17">
    <source>
        <dbReference type="Pfam" id="PF07694"/>
    </source>
</evidence>
<dbReference type="PANTHER" id="PTHR34220:SF10">
    <property type="entry name" value="SENSOR HISTIDINE KINASE BTSS"/>
    <property type="match status" value="1"/>
</dbReference>
<dbReference type="GO" id="GO:0071555">
    <property type="term" value="P:cell wall organization"/>
    <property type="evidence" value="ECO:0007669"/>
    <property type="project" value="InterPro"/>
</dbReference>
<dbReference type="GO" id="GO:0005886">
    <property type="term" value="C:plasma membrane"/>
    <property type="evidence" value="ECO:0007669"/>
    <property type="project" value="UniProtKB-SubCell"/>
</dbReference>
<feature type="transmembrane region" description="Helical" evidence="14">
    <location>
        <begin position="42"/>
        <end position="59"/>
    </location>
</feature>
<feature type="transmembrane region" description="Helical" evidence="14">
    <location>
        <begin position="139"/>
        <end position="159"/>
    </location>
</feature>
<keyword evidence="7 14" id="KW-0812">Transmembrane</keyword>
<keyword evidence="12" id="KW-0902">Two-component regulatory system</keyword>
<dbReference type="SUPFAM" id="SSF55874">
    <property type="entry name" value="ATPase domain of HSP90 chaperone/DNA topoisomerase II/histidine kinase"/>
    <property type="match status" value="1"/>
</dbReference>
<feature type="domain" description="Signal transduction histidine kinase 5TM receptor LytS transmembrane region" evidence="17">
    <location>
        <begin position="25"/>
        <end position="193"/>
    </location>
</feature>
<protein>
    <recommendedName>
        <fullName evidence="3">histidine kinase</fullName>
        <ecNumber evidence="3">2.7.13.3</ecNumber>
    </recommendedName>
</protein>
<proteinExistence type="predicted"/>
<dbReference type="InterPro" id="IPR050640">
    <property type="entry name" value="Bact_2-comp_sensor_kinase"/>
</dbReference>
<evidence type="ECO:0000256" key="10">
    <source>
        <dbReference type="ARBA" id="ARBA00022840"/>
    </source>
</evidence>
<evidence type="ECO:0000256" key="4">
    <source>
        <dbReference type="ARBA" id="ARBA00022475"/>
    </source>
</evidence>
<dbReference type="STRING" id="1122189.SAMN02745165_02067"/>
<evidence type="ECO:0000256" key="8">
    <source>
        <dbReference type="ARBA" id="ARBA00022741"/>
    </source>
</evidence>
<reference evidence="18 19" key="1">
    <citation type="submission" date="2016-11" db="EMBL/GenBank/DDBJ databases">
        <authorList>
            <person name="Jaros S."/>
            <person name="Januszkiewicz K."/>
            <person name="Wedrychowicz H."/>
        </authorList>
    </citation>
    <scope>NUCLEOTIDE SEQUENCE [LARGE SCALE GENOMIC DNA]</scope>
    <source>
        <strain evidence="18 19">DSM 5091</strain>
    </source>
</reference>
<keyword evidence="11 14" id="KW-1133">Transmembrane helix</keyword>
<organism evidence="18 19">
    <name type="scientific">Malonomonas rubra DSM 5091</name>
    <dbReference type="NCBI Taxonomy" id="1122189"/>
    <lineage>
        <taxon>Bacteria</taxon>
        <taxon>Pseudomonadati</taxon>
        <taxon>Thermodesulfobacteriota</taxon>
        <taxon>Desulfuromonadia</taxon>
        <taxon>Desulfuromonadales</taxon>
        <taxon>Geopsychrobacteraceae</taxon>
        <taxon>Malonomonas</taxon>
    </lineage>
</organism>
<keyword evidence="8" id="KW-0547">Nucleotide-binding</keyword>
<evidence type="ECO:0000256" key="11">
    <source>
        <dbReference type="ARBA" id="ARBA00022989"/>
    </source>
</evidence>
<evidence type="ECO:0000256" key="6">
    <source>
        <dbReference type="ARBA" id="ARBA00022679"/>
    </source>
</evidence>
<dbReference type="InterPro" id="IPR029016">
    <property type="entry name" value="GAF-like_dom_sf"/>
</dbReference>
<dbReference type="InterPro" id="IPR036890">
    <property type="entry name" value="HATPase_C_sf"/>
</dbReference>
<evidence type="ECO:0000313" key="18">
    <source>
        <dbReference type="EMBL" id="SHJ30948.1"/>
    </source>
</evidence>
<feature type="transmembrane region" description="Helical" evidence="14">
    <location>
        <begin position="71"/>
        <end position="98"/>
    </location>
</feature>
<accession>A0A1M6I9B9</accession>
<dbReference type="InterPro" id="IPR003018">
    <property type="entry name" value="GAF"/>
</dbReference>
<keyword evidence="5" id="KW-0597">Phosphoprotein</keyword>
<evidence type="ECO:0000256" key="1">
    <source>
        <dbReference type="ARBA" id="ARBA00000085"/>
    </source>
</evidence>
<evidence type="ECO:0000259" key="15">
    <source>
        <dbReference type="Pfam" id="PF01590"/>
    </source>
</evidence>
<evidence type="ECO:0000256" key="13">
    <source>
        <dbReference type="ARBA" id="ARBA00023136"/>
    </source>
</evidence>
<dbReference type="OrthoDB" id="2514702at2"/>
<dbReference type="Proteomes" id="UP000184171">
    <property type="component" value="Unassembled WGS sequence"/>
</dbReference>
<feature type="transmembrane region" description="Helical" evidence="14">
    <location>
        <begin position="165"/>
        <end position="188"/>
    </location>
</feature>
<dbReference type="AlphaFoldDB" id="A0A1M6I9B9"/>
<evidence type="ECO:0000256" key="9">
    <source>
        <dbReference type="ARBA" id="ARBA00022777"/>
    </source>
</evidence>
<keyword evidence="13 14" id="KW-0472">Membrane</keyword>
<gene>
    <name evidence="18" type="ORF">SAMN02745165_02067</name>
</gene>